<dbReference type="GO" id="GO:0032979">
    <property type="term" value="P:protein insertion into mitochondrial inner membrane from matrix"/>
    <property type="evidence" value="ECO:0007669"/>
    <property type="project" value="TreeGrafter"/>
</dbReference>
<comment type="caution">
    <text evidence="6">The sequence shown here is derived from an EMBL/GenBank/DDBJ whole genome shotgun (WGS) entry which is preliminary data.</text>
</comment>
<dbReference type="AlphaFoldDB" id="A0A9X0CZC2"/>
<accession>A0A9X0CZC2</accession>
<protein>
    <submittedName>
        <fullName evidence="6">Cytochrome c oxidase assembly protein cox18, mitochondrial</fullName>
    </submittedName>
</protein>
<feature type="transmembrane region" description="Helical" evidence="5">
    <location>
        <begin position="21"/>
        <end position="46"/>
    </location>
</feature>
<evidence type="ECO:0000313" key="7">
    <source>
        <dbReference type="Proteomes" id="UP001163046"/>
    </source>
</evidence>
<dbReference type="GO" id="GO:0033617">
    <property type="term" value="P:mitochondrial respiratory chain complex IV assembly"/>
    <property type="evidence" value="ECO:0007669"/>
    <property type="project" value="TreeGrafter"/>
</dbReference>
<dbReference type="PANTHER" id="PTHR12428">
    <property type="entry name" value="OXA1"/>
    <property type="match status" value="1"/>
</dbReference>
<comment type="subcellular location">
    <subcellularLocation>
        <location evidence="1">Membrane</location>
        <topology evidence="1">Multi-pass membrane protein</topology>
    </subcellularLocation>
</comment>
<dbReference type="PANTHER" id="PTHR12428:SF65">
    <property type="entry name" value="CYTOCHROME C OXIDASE ASSEMBLY PROTEIN COX18, MITOCHONDRIAL"/>
    <property type="match status" value="1"/>
</dbReference>
<keyword evidence="7" id="KW-1185">Reference proteome</keyword>
<evidence type="ECO:0000256" key="1">
    <source>
        <dbReference type="ARBA" id="ARBA00004141"/>
    </source>
</evidence>
<sequence>MRLNTQLRRQKTRFQQILTNTLRIVSVGMILVASQVPSAMCLYWSVSAFFGLAQNIAFKFPAVRRLLGIPQTPSESQHPMQDLRNLMRLKGEEFMRIQREGRPTKKNT</sequence>
<evidence type="ECO:0000256" key="3">
    <source>
        <dbReference type="ARBA" id="ARBA00022989"/>
    </source>
</evidence>
<dbReference type="InterPro" id="IPR001708">
    <property type="entry name" value="YidC/ALB3/OXA1/COX18"/>
</dbReference>
<dbReference type="GO" id="GO:0032977">
    <property type="term" value="F:membrane insertase activity"/>
    <property type="evidence" value="ECO:0007669"/>
    <property type="project" value="InterPro"/>
</dbReference>
<dbReference type="GO" id="GO:0005743">
    <property type="term" value="C:mitochondrial inner membrane"/>
    <property type="evidence" value="ECO:0007669"/>
    <property type="project" value="TreeGrafter"/>
</dbReference>
<gene>
    <name evidence="6" type="primary">COX18_1</name>
    <name evidence="6" type="ORF">OS493_004733</name>
</gene>
<organism evidence="6 7">
    <name type="scientific">Desmophyllum pertusum</name>
    <dbReference type="NCBI Taxonomy" id="174260"/>
    <lineage>
        <taxon>Eukaryota</taxon>
        <taxon>Metazoa</taxon>
        <taxon>Cnidaria</taxon>
        <taxon>Anthozoa</taxon>
        <taxon>Hexacorallia</taxon>
        <taxon>Scleractinia</taxon>
        <taxon>Caryophylliina</taxon>
        <taxon>Caryophylliidae</taxon>
        <taxon>Desmophyllum</taxon>
    </lineage>
</organism>
<evidence type="ECO:0000313" key="6">
    <source>
        <dbReference type="EMBL" id="KAJ7381135.1"/>
    </source>
</evidence>
<evidence type="ECO:0000256" key="5">
    <source>
        <dbReference type="SAM" id="Phobius"/>
    </source>
</evidence>
<dbReference type="EMBL" id="MU826351">
    <property type="protein sequence ID" value="KAJ7381135.1"/>
    <property type="molecule type" value="Genomic_DNA"/>
</dbReference>
<proteinExistence type="predicted"/>
<keyword evidence="3 5" id="KW-1133">Transmembrane helix</keyword>
<evidence type="ECO:0000256" key="4">
    <source>
        <dbReference type="ARBA" id="ARBA00023136"/>
    </source>
</evidence>
<dbReference type="OrthoDB" id="2148490at2759"/>
<keyword evidence="4 5" id="KW-0472">Membrane</keyword>
<name>A0A9X0CZC2_9CNID</name>
<evidence type="ECO:0000256" key="2">
    <source>
        <dbReference type="ARBA" id="ARBA00022692"/>
    </source>
</evidence>
<reference evidence="6" key="1">
    <citation type="submission" date="2023-01" db="EMBL/GenBank/DDBJ databases">
        <title>Genome assembly of the deep-sea coral Lophelia pertusa.</title>
        <authorList>
            <person name="Herrera S."/>
            <person name="Cordes E."/>
        </authorList>
    </citation>
    <scope>NUCLEOTIDE SEQUENCE</scope>
    <source>
        <strain evidence="6">USNM1676648</strain>
        <tissue evidence="6">Polyp</tissue>
    </source>
</reference>
<dbReference type="Proteomes" id="UP001163046">
    <property type="component" value="Unassembled WGS sequence"/>
</dbReference>
<keyword evidence="2 5" id="KW-0812">Transmembrane</keyword>